<dbReference type="Gene3D" id="3.40.50.1360">
    <property type="match status" value="1"/>
</dbReference>
<dbReference type="AlphaFoldDB" id="A0A1Q8SS70"/>
<evidence type="ECO:0000313" key="5">
    <source>
        <dbReference type="Proteomes" id="UP000186878"/>
    </source>
</evidence>
<dbReference type="PANTHER" id="PTHR11934">
    <property type="entry name" value="RIBOSE-5-PHOSPHATE ISOMERASE"/>
    <property type="match status" value="1"/>
</dbReference>
<dbReference type="HAMAP" id="MF_00170">
    <property type="entry name" value="Rib_5P_isom_A"/>
    <property type="match status" value="1"/>
</dbReference>
<evidence type="ECO:0000256" key="1">
    <source>
        <dbReference type="ARBA" id="ARBA00001713"/>
    </source>
</evidence>
<dbReference type="SUPFAM" id="SSF100950">
    <property type="entry name" value="NagB/RpiA/CoA transferase-like"/>
    <property type="match status" value="1"/>
</dbReference>
<feature type="active site" description="Proton acceptor" evidence="3">
    <location>
        <position position="107"/>
    </location>
</feature>
<comment type="catalytic activity">
    <reaction evidence="1 3">
        <text>aldehydo-D-ribose 5-phosphate = D-ribulose 5-phosphate</text>
        <dbReference type="Rhea" id="RHEA:14657"/>
        <dbReference type="ChEBI" id="CHEBI:58121"/>
        <dbReference type="ChEBI" id="CHEBI:58273"/>
        <dbReference type="EC" id="5.3.1.6"/>
    </reaction>
</comment>
<dbReference type="GO" id="GO:0005829">
    <property type="term" value="C:cytosol"/>
    <property type="evidence" value="ECO:0007669"/>
    <property type="project" value="TreeGrafter"/>
</dbReference>
<feature type="binding site" evidence="3">
    <location>
        <begin position="98"/>
        <end position="101"/>
    </location>
    <ligand>
        <name>substrate</name>
    </ligand>
</feature>
<feature type="binding site" evidence="3">
    <location>
        <position position="125"/>
    </location>
    <ligand>
        <name>substrate</name>
    </ligand>
</feature>
<evidence type="ECO:0000256" key="3">
    <source>
        <dbReference type="HAMAP-Rule" id="MF_00170"/>
    </source>
</evidence>
<name>A0A1Q8SS70_9GAMM</name>
<feature type="binding site" evidence="3">
    <location>
        <begin position="85"/>
        <end position="88"/>
    </location>
    <ligand>
        <name>substrate</name>
    </ligand>
</feature>
<reference evidence="4 5" key="1">
    <citation type="submission" date="2016-12" db="EMBL/GenBank/DDBJ databases">
        <title>Draft genome sequences of strains Salinicola socius SMB35, Salinicola sp. MH3R3-1 and Chromohalobacter sp. SMB17 from the Verkhnekamsk potash mining region of Russia.</title>
        <authorList>
            <person name="Mavrodi D.V."/>
            <person name="Olsson B.E."/>
            <person name="Korsakova E.S."/>
            <person name="Pyankova A."/>
            <person name="Mavrodi O.V."/>
            <person name="Plotnikova E.G."/>
        </authorList>
    </citation>
    <scope>NUCLEOTIDE SEQUENCE [LARGE SCALE GENOMIC DNA]</scope>
    <source>
        <strain evidence="4 5">SMB35</strain>
    </source>
</reference>
<dbReference type="PANTHER" id="PTHR11934:SF0">
    <property type="entry name" value="RIBOSE-5-PHOSPHATE ISOMERASE"/>
    <property type="match status" value="1"/>
</dbReference>
<dbReference type="Proteomes" id="UP000186878">
    <property type="component" value="Unassembled WGS sequence"/>
</dbReference>
<feature type="binding site" evidence="3">
    <location>
        <begin position="32"/>
        <end position="35"/>
    </location>
    <ligand>
        <name>substrate</name>
    </ligand>
</feature>
<dbReference type="GO" id="GO:0004751">
    <property type="term" value="F:ribose-5-phosphate isomerase activity"/>
    <property type="evidence" value="ECO:0007669"/>
    <property type="project" value="UniProtKB-UniRule"/>
</dbReference>
<comment type="function">
    <text evidence="3">Catalyzes the reversible conversion of ribose-5-phosphate to ribulose 5-phosphate.</text>
</comment>
<comment type="caution">
    <text evidence="4">The sequence shown here is derived from an EMBL/GenBank/DDBJ whole genome shotgun (WGS) entry which is preliminary data.</text>
</comment>
<dbReference type="OrthoDB" id="5870696at2"/>
<dbReference type="NCBIfam" id="TIGR00021">
    <property type="entry name" value="rpiA"/>
    <property type="match status" value="1"/>
</dbReference>
<dbReference type="Gene3D" id="3.30.70.260">
    <property type="match status" value="1"/>
</dbReference>
<dbReference type="NCBIfam" id="NF001924">
    <property type="entry name" value="PRK00702.1"/>
    <property type="match status" value="1"/>
</dbReference>
<organism evidence="4 5">
    <name type="scientific">Salinicola socius</name>
    <dbReference type="NCBI Taxonomy" id="404433"/>
    <lineage>
        <taxon>Bacteria</taxon>
        <taxon>Pseudomonadati</taxon>
        <taxon>Pseudomonadota</taxon>
        <taxon>Gammaproteobacteria</taxon>
        <taxon>Oceanospirillales</taxon>
        <taxon>Halomonadaceae</taxon>
        <taxon>Salinicola</taxon>
    </lineage>
</organism>
<dbReference type="InterPro" id="IPR037171">
    <property type="entry name" value="NagB/RpiA_transferase-like"/>
</dbReference>
<dbReference type="SUPFAM" id="SSF75445">
    <property type="entry name" value="D-ribose-5-phosphate isomerase (RpiA), lid domain"/>
    <property type="match status" value="1"/>
</dbReference>
<keyword evidence="2 3" id="KW-0413">Isomerase</keyword>
<comment type="subunit">
    <text evidence="3">Homodimer.</text>
</comment>
<comment type="pathway">
    <text evidence="3">Carbohydrate degradation; pentose phosphate pathway; D-ribose 5-phosphate from D-ribulose 5-phosphate (non-oxidative stage): step 1/1.</text>
</comment>
<keyword evidence="5" id="KW-1185">Reference proteome</keyword>
<dbReference type="FunFam" id="3.40.50.1360:FF:000001">
    <property type="entry name" value="Ribose-5-phosphate isomerase A"/>
    <property type="match status" value="1"/>
</dbReference>
<dbReference type="GO" id="GO:0006014">
    <property type="term" value="P:D-ribose metabolic process"/>
    <property type="evidence" value="ECO:0007669"/>
    <property type="project" value="TreeGrafter"/>
</dbReference>
<evidence type="ECO:0000313" key="4">
    <source>
        <dbReference type="EMBL" id="OLO04278.1"/>
    </source>
</evidence>
<dbReference type="InterPro" id="IPR020672">
    <property type="entry name" value="Ribose5P_isomerase_typA_subgr"/>
</dbReference>
<dbReference type="InterPro" id="IPR004788">
    <property type="entry name" value="Ribose5P_isomerase_type_A"/>
</dbReference>
<dbReference type="Pfam" id="PF06026">
    <property type="entry name" value="Rib_5-P_isom_A"/>
    <property type="match status" value="1"/>
</dbReference>
<evidence type="ECO:0000256" key="2">
    <source>
        <dbReference type="ARBA" id="ARBA00023235"/>
    </source>
</evidence>
<proteinExistence type="inferred from homology"/>
<dbReference type="EMBL" id="MSDO01000012">
    <property type="protein sequence ID" value="OLO04278.1"/>
    <property type="molecule type" value="Genomic_DNA"/>
</dbReference>
<dbReference type="CDD" id="cd01398">
    <property type="entry name" value="RPI_A"/>
    <property type="match status" value="1"/>
</dbReference>
<dbReference type="EC" id="5.3.1.6" evidence="3"/>
<dbReference type="GO" id="GO:0009052">
    <property type="term" value="P:pentose-phosphate shunt, non-oxidative branch"/>
    <property type="evidence" value="ECO:0007669"/>
    <property type="project" value="UniProtKB-UniRule"/>
</dbReference>
<dbReference type="UniPathway" id="UPA00115">
    <property type="reaction ID" value="UER00412"/>
</dbReference>
<protein>
    <recommendedName>
        <fullName evidence="3">Ribose-5-phosphate isomerase A</fullName>
        <ecNumber evidence="3">5.3.1.6</ecNumber>
    </recommendedName>
    <alternativeName>
        <fullName evidence="3">Phosphoriboisomerase A</fullName>
        <shortName evidence="3">PRI</shortName>
    </alternativeName>
</protein>
<dbReference type="STRING" id="404433.BTW07_10350"/>
<accession>A0A1Q8SS70</accession>
<gene>
    <name evidence="3" type="primary">rpiA</name>
    <name evidence="4" type="ORF">BTW07_10350</name>
</gene>
<dbReference type="RefSeq" id="WP_075570099.1">
    <property type="nucleotide sequence ID" value="NZ_MSDO01000012.1"/>
</dbReference>
<comment type="similarity">
    <text evidence="3">Belongs to the ribose 5-phosphate isomerase family.</text>
</comment>
<sequence length="223" mass="23782">MTQDDLKRAVSAAALDDIDNLLTPDAVIGVGTGSTANHFIDLLAARRHDFRGAVASSDATEARLKSHGIDVLELNHVGTVPVYVDGADEIDARLRMIKGGGAALTREKIVAACAERFICIADASKRVEILGGFPLPIEVIPMARSYVAREMVKLGITPVYRDGVLTDNGNRILDGYDRLFDDPEAMEAALDAIVGVVTNGLFARRPADVLLLGTGGGVERMTR</sequence>